<dbReference type="SUPFAM" id="SSF51735">
    <property type="entry name" value="NAD(P)-binding Rossmann-fold domains"/>
    <property type="match status" value="1"/>
</dbReference>
<dbReference type="PRINTS" id="PR00080">
    <property type="entry name" value="SDRFAMILY"/>
</dbReference>
<evidence type="ECO:0000256" key="8">
    <source>
        <dbReference type="ARBA" id="ARBA00044349"/>
    </source>
</evidence>
<dbReference type="InterPro" id="IPR057326">
    <property type="entry name" value="KR_dom"/>
</dbReference>
<dbReference type="InterPro" id="IPR020904">
    <property type="entry name" value="Sc_DH/Rdtase_CS"/>
</dbReference>
<keyword evidence="12" id="KW-1185">Reference proteome</keyword>
<evidence type="ECO:0000313" key="13">
    <source>
        <dbReference type="RefSeq" id="XP_013408722.1"/>
    </source>
</evidence>
<accession>A0A1S3JE89</accession>
<dbReference type="CDD" id="cd05233">
    <property type="entry name" value="SDR_c"/>
    <property type="match status" value="1"/>
</dbReference>
<dbReference type="KEGG" id="lak:106172518"/>
<reference evidence="13 14" key="1">
    <citation type="submission" date="2025-04" db="UniProtKB">
        <authorList>
            <consortium name="RefSeq"/>
        </authorList>
    </citation>
    <scope>IDENTIFICATION</scope>
    <source>
        <tissue evidence="13 14">Gonads</tissue>
    </source>
</reference>
<evidence type="ECO:0000256" key="3">
    <source>
        <dbReference type="ARBA" id="ARBA00043812"/>
    </source>
</evidence>
<dbReference type="AlphaFoldDB" id="A0A1S3JE89"/>
<comment type="catalytic activity">
    <reaction evidence="3">
        <text>L-allo-threonine + NADP(+) = aminoacetone + CO2 + NADPH</text>
        <dbReference type="Rhea" id="RHEA:43524"/>
        <dbReference type="ChEBI" id="CHEBI:16526"/>
        <dbReference type="ChEBI" id="CHEBI:57783"/>
        <dbReference type="ChEBI" id="CHEBI:58320"/>
        <dbReference type="ChEBI" id="CHEBI:58349"/>
        <dbReference type="ChEBI" id="CHEBI:58585"/>
        <dbReference type="EC" id="1.1.1.381"/>
    </reaction>
</comment>
<gene>
    <name evidence="13 14" type="primary">LOC106172518</name>
</gene>
<dbReference type="InterPro" id="IPR036291">
    <property type="entry name" value="NAD(P)-bd_dom_sf"/>
</dbReference>
<proteinExistence type="inferred from homology"/>
<evidence type="ECO:0000313" key="14">
    <source>
        <dbReference type="RefSeq" id="XP_013408723.1"/>
    </source>
</evidence>
<comment type="function">
    <text evidence="9">NADP-dependent dehydrogenase with broad substrate specificity acting on 3-hydroxy acids. Catalyzes the NADP-dependent oxidation of L-allo-threonine to L-2-amino-3-keto-butyrate, which is spontaneously decarboxylated into aminoacetone. Also acts on D-threonine, L-serine, D-serine, D-3-hydroxyisobutyrate, L-3-hydroxyisobutyrate, D-glycerate and L-glycerate. Able to catalyze the reduction of the malonic semialdehyde to 3-hydroxypropionic acid. YdfG is apparently supplementing RutE, the presumed malonic semialdehyde reductase involved in pyrimidine degradation since both are able to detoxify malonic semialdehyde.</text>
</comment>
<evidence type="ECO:0000259" key="11">
    <source>
        <dbReference type="SMART" id="SM00822"/>
    </source>
</evidence>
<organism evidence="12 13">
    <name type="scientific">Lingula anatina</name>
    <name type="common">Brachiopod</name>
    <name type="synonym">Lingula unguis</name>
    <dbReference type="NCBI Taxonomy" id="7574"/>
    <lineage>
        <taxon>Eukaryota</taxon>
        <taxon>Metazoa</taxon>
        <taxon>Spiralia</taxon>
        <taxon>Lophotrochozoa</taxon>
        <taxon>Brachiopoda</taxon>
        <taxon>Linguliformea</taxon>
        <taxon>Lingulata</taxon>
        <taxon>Lingulida</taxon>
        <taxon>Linguloidea</taxon>
        <taxon>Lingulidae</taxon>
        <taxon>Lingula</taxon>
    </lineage>
</organism>
<comment type="catalytic activity">
    <reaction evidence="10">
        <text>3-hydroxypropanoate + NADP(+) = 3-oxopropanoate + NADPH + H(+)</text>
        <dbReference type="Rhea" id="RHEA:26438"/>
        <dbReference type="ChEBI" id="CHEBI:15378"/>
        <dbReference type="ChEBI" id="CHEBI:16510"/>
        <dbReference type="ChEBI" id="CHEBI:33190"/>
        <dbReference type="ChEBI" id="CHEBI:57783"/>
        <dbReference type="ChEBI" id="CHEBI:58349"/>
        <dbReference type="EC" id="1.1.1.298"/>
    </reaction>
</comment>
<evidence type="ECO:0000256" key="2">
    <source>
        <dbReference type="ARBA" id="ARBA00038261"/>
    </source>
</evidence>
<comment type="similarity">
    <text evidence="2">Belongs to the short-chain dehydrogenases/reductases (SDR) family. 17-beta-HSD 3 subfamily.</text>
</comment>
<protein>
    <recommendedName>
        <fullName evidence="6">NADP-dependent 3-hydroxy acid dehydrogenase YdfG</fullName>
        <ecNumber evidence="4">1.1.1.298</ecNumber>
        <ecNumber evidence="5">1.1.1.381</ecNumber>
    </recommendedName>
    <alternativeName>
        <fullName evidence="8">L-allo-threonine dehydrogenase</fullName>
    </alternativeName>
    <alternativeName>
        <fullName evidence="7">Malonic semialdehyde reductase</fullName>
    </alternativeName>
</protein>
<dbReference type="EC" id="1.1.1.298" evidence="4"/>
<evidence type="ECO:0000256" key="5">
    <source>
        <dbReference type="ARBA" id="ARBA00044059"/>
    </source>
</evidence>
<dbReference type="GO" id="GO:0005783">
    <property type="term" value="C:endoplasmic reticulum"/>
    <property type="evidence" value="ECO:0007669"/>
    <property type="project" value="TreeGrafter"/>
</dbReference>
<keyword evidence="1" id="KW-0560">Oxidoreductase</keyword>
<sequence length="260" mass="28164">MEVTQINKQDDKPLSGKVAVVTGASSGIGAAISRHLAAAGAKVAMTARREEMLNELKETIKKEGGEAIALKCDVSNRTQVKEMIKQTEESFGPVDILVNSAGVWYFSFMKNAQEDEWERTVDVNIKGVLNCIGAVLSGMCKRRSGHIVNISSESGRMASIGMAVYTGTKFFMEGMTRTLRQEVCKEGVKVTCVQPGAVDTPGLTDSCLVMDDECKKIYSEVAEGIKVSADDIARVVLYALKQPDEVAINEVLIQPRDAPL</sequence>
<name>A0A1S3JE89_LINAN</name>
<evidence type="ECO:0000256" key="1">
    <source>
        <dbReference type="ARBA" id="ARBA00023002"/>
    </source>
</evidence>
<evidence type="ECO:0000256" key="7">
    <source>
        <dbReference type="ARBA" id="ARBA00044271"/>
    </source>
</evidence>
<evidence type="ECO:0000256" key="4">
    <source>
        <dbReference type="ARBA" id="ARBA00044050"/>
    </source>
</evidence>
<dbReference type="Proteomes" id="UP000085678">
    <property type="component" value="Unplaced"/>
</dbReference>
<dbReference type="Pfam" id="PF00106">
    <property type="entry name" value="adh_short"/>
    <property type="match status" value="1"/>
</dbReference>
<evidence type="ECO:0000256" key="10">
    <source>
        <dbReference type="ARBA" id="ARBA00047274"/>
    </source>
</evidence>
<evidence type="ECO:0000256" key="6">
    <source>
        <dbReference type="ARBA" id="ARBA00044065"/>
    </source>
</evidence>
<dbReference type="PRINTS" id="PR00081">
    <property type="entry name" value="GDHRDH"/>
</dbReference>
<dbReference type="RefSeq" id="XP_013408723.1">
    <property type="nucleotide sequence ID" value="XM_013553269.1"/>
</dbReference>
<evidence type="ECO:0000313" key="12">
    <source>
        <dbReference type="Proteomes" id="UP000085678"/>
    </source>
</evidence>
<dbReference type="PANTHER" id="PTHR43086">
    <property type="entry name" value="VERY-LONG-CHAIN 3-OXOOACYL-COA REDUCTASE"/>
    <property type="match status" value="1"/>
</dbReference>
<dbReference type="GO" id="GO:0030497">
    <property type="term" value="P:fatty acid elongation"/>
    <property type="evidence" value="ECO:0007669"/>
    <property type="project" value="TreeGrafter"/>
</dbReference>
<feature type="domain" description="Ketoreductase" evidence="11">
    <location>
        <begin position="17"/>
        <end position="201"/>
    </location>
</feature>
<dbReference type="FunFam" id="3.40.50.720:FF:000047">
    <property type="entry name" value="NADP-dependent L-serine/L-allo-threonine dehydrogenase"/>
    <property type="match status" value="1"/>
</dbReference>
<dbReference type="OrthoDB" id="1933717at2759"/>
<dbReference type="PROSITE" id="PS00061">
    <property type="entry name" value="ADH_SHORT"/>
    <property type="match status" value="1"/>
</dbReference>
<evidence type="ECO:0000256" key="9">
    <source>
        <dbReference type="ARBA" id="ARBA00045650"/>
    </source>
</evidence>
<dbReference type="GO" id="GO:0035527">
    <property type="term" value="F:3-hydroxypropionate dehydrogenase (NADP+) activity"/>
    <property type="evidence" value="ECO:0007669"/>
    <property type="project" value="UniProtKB-EC"/>
</dbReference>
<dbReference type="SMART" id="SM00822">
    <property type="entry name" value="PKS_KR"/>
    <property type="match status" value="1"/>
</dbReference>
<dbReference type="PANTHER" id="PTHR43086:SF3">
    <property type="entry name" value="NADP-DEPENDENT 3-HYDROXY ACID DEHYDROGENASE YDFG"/>
    <property type="match status" value="1"/>
</dbReference>
<dbReference type="Gene3D" id="3.40.50.720">
    <property type="entry name" value="NAD(P)-binding Rossmann-like Domain"/>
    <property type="match status" value="1"/>
</dbReference>
<dbReference type="InterPro" id="IPR002347">
    <property type="entry name" value="SDR_fam"/>
</dbReference>
<dbReference type="RefSeq" id="XP_013408722.1">
    <property type="nucleotide sequence ID" value="XM_013553268.1"/>
</dbReference>
<dbReference type="EC" id="1.1.1.381" evidence="5"/>
<dbReference type="GeneID" id="106172518"/>